<dbReference type="OrthoDB" id="1898821at2759"/>
<evidence type="ECO:0000256" key="4">
    <source>
        <dbReference type="ARBA" id="ARBA00023054"/>
    </source>
</evidence>
<evidence type="ECO:0000256" key="3">
    <source>
        <dbReference type="ARBA" id="ARBA00022737"/>
    </source>
</evidence>
<protein>
    <recommendedName>
        <fullName evidence="6">Beta-catenin-like protein 1 N-terminal domain-containing protein</fullName>
    </recommendedName>
</protein>
<dbReference type="InterPro" id="IPR013180">
    <property type="entry name" value="CTNNBL1_N"/>
</dbReference>
<feature type="domain" description="Beta-catenin-like protein 1 N-terminal" evidence="6">
    <location>
        <begin position="1"/>
        <end position="80"/>
    </location>
</feature>
<dbReference type="PANTHER" id="PTHR14978">
    <property type="entry name" value="BETA-CATENIN-LIKE PROTEIN 1 NUCLEAR ASSOCIATED PROTEIN"/>
    <property type="match status" value="1"/>
</dbReference>
<dbReference type="GO" id="GO:0005681">
    <property type="term" value="C:spliceosomal complex"/>
    <property type="evidence" value="ECO:0007669"/>
    <property type="project" value="TreeGrafter"/>
</dbReference>
<sequence>MSKFVENEHEKVDRMVELHFKYYERVQESNLKVERFRQRLLTHPEITPEEVEEAVNIKRMDSGLLSLELVDISLLAIFVNGQP</sequence>
<evidence type="ECO:0000256" key="5">
    <source>
        <dbReference type="ARBA" id="ARBA00023242"/>
    </source>
</evidence>
<keyword evidence="5" id="KW-0539">Nucleus</keyword>
<evidence type="ECO:0000256" key="1">
    <source>
        <dbReference type="ARBA" id="ARBA00004123"/>
    </source>
</evidence>
<accession>A0A3P7NRK1</accession>
<dbReference type="InterPro" id="IPR011989">
    <property type="entry name" value="ARM-like"/>
</dbReference>
<dbReference type="Proteomes" id="UP000281553">
    <property type="component" value="Unassembled WGS sequence"/>
</dbReference>
<gene>
    <name evidence="7" type="ORF">DILT_LOCUS17600</name>
</gene>
<evidence type="ECO:0000313" key="7">
    <source>
        <dbReference type="EMBL" id="VDN38438.1"/>
    </source>
</evidence>
<dbReference type="EMBL" id="UYRU01093128">
    <property type="protein sequence ID" value="VDN38438.1"/>
    <property type="molecule type" value="Genomic_DNA"/>
</dbReference>
<name>A0A3P7NRK1_DIBLA</name>
<evidence type="ECO:0000313" key="8">
    <source>
        <dbReference type="Proteomes" id="UP000281553"/>
    </source>
</evidence>
<evidence type="ECO:0000259" key="6">
    <source>
        <dbReference type="Pfam" id="PF08216"/>
    </source>
</evidence>
<keyword evidence="2" id="KW-0597">Phosphoprotein</keyword>
<keyword evidence="8" id="KW-1185">Reference proteome</keyword>
<keyword evidence="3" id="KW-0677">Repeat</keyword>
<keyword evidence="4" id="KW-0175">Coiled coil</keyword>
<dbReference type="AlphaFoldDB" id="A0A3P7NRK1"/>
<proteinExistence type="predicted"/>
<dbReference type="PANTHER" id="PTHR14978:SF0">
    <property type="entry name" value="BETA-CATENIN-LIKE PROTEIN 1"/>
    <property type="match status" value="1"/>
</dbReference>
<dbReference type="Pfam" id="PF08216">
    <property type="entry name" value="CTNNBL"/>
    <property type="match status" value="1"/>
</dbReference>
<dbReference type="InterPro" id="IPR039678">
    <property type="entry name" value="CTNNBL1"/>
</dbReference>
<dbReference type="Gene3D" id="1.25.10.10">
    <property type="entry name" value="Leucine-rich Repeat Variant"/>
    <property type="match status" value="1"/>
</dbReference>
<reference evidence="7 8" key="1">
    <citation type="submission" date="2018-11" db="EMBL/GenBank/DDBJ databases">
        <authorList>
            <consortium name="Pathogen Informatics"/>
        </authorList>
    </citation>
    <scope>NUCLEOTIDE SEQUENCE [LARGE SCALE GENOMIC DNA]</scope>
</reference>
<organism evidence="7 8">
    <name type="scientific">Dibothriocephalus latus</name>
    <name type="common">Fish tapeworm</name>
    <name type="synonym">Diphyllobothrium latum</name>
    <dbReference type="NCBI Taxonomy" id="60516"/>
    <lineage>
        <taxon>Eukaryota</taxon>
        <taxon>Metazoa</taxon>
        <taxon>Spiralia</taxon>
        <taxon>Lophotrochozoa</taxon>
        <taxon>Platyhelminthes</taxon>
        <taxon>Cestoda</taxon>
        <taxon>Eucestoda</taxon>
        <taxon>Diphyllobothriidea</taxon>
        <taxon>Diphyllobothriidae</taxon>
        <taxon>Dibothriocephalus</taxon>
    </lineage>
</organism>
<evidence type="ECO:0000256" key="2">
    <source>
        <dbReference type="ARBA" id="ARBA00022553"/>
    </source>
</evidence>
<feature type="non-terminal residue" evidence="7">
    <location>
        <position position="83"/>
    </location>
</feature>
<comment type="subcellular location">
    <subcellularLocation>
        <location evidence="1">Nucleus</location>
    </subcellularLocation>
</comment>